<feature type="transmembrane region" description="Helical" evidence="6">
    <location>
        <begin position="54"/>
        <end position="76"/>
    </location>
</feature>
<feature type="transmembrane region" description="Helical" evidence="6">
    <location>
        <begin position="96"/>
        <end position="114"/>
    </location>
</feature>
<dbReference type="AlphaFoldDB" id="A0A4V6DUK2"/>
<feature type="transmembrane region" description="Helical" evidence="6">
    <location>
        <begin position="331"/>
        <end position="352"/>
    </location>
</feature>
<feature type="transmembrane region" description="Helical" evidence="6">
    <location>
        <begin position="173"/>
        <end position="193"/>
    </location>
</feature>
<dbReference type="Gene3D" id="1.20.1250.20">
    <property type="entry name" value="MFS general substrate transporter like domains"/>
    <property type="match status" value="2"/>
</dbReference>
<evidence type="ECO:0000313" key="7">
    <source>
        <dbReference type="EMBL" id="TKX24942.1"/>
    </source>
</evidence>
<feature type="transmembrane region" description="Helical" evidence="6">
    <location>
        <begin position="121"/>
        <end position="139"/>
    </location>
</feature>
<feature type="transmembrane region" description="Helical" evidence="6">
    <location>
        <begin position="364"/>
        <end position="385"/>
    </location>
</feature>
<dbReference type="PANTHER" id="PTHR43791:SF40">
    <property type="entry name" value="THIAMINE PATHWAY TRANSPORTER THI73"/>
    <property type="match status" value="1"/>
</dbReference>
<keyword evidence="4 6" id="KW-1133">Transmembrane helix</keyword>
<keyword evidence="2" id="KW-0813">Transport</keyword>
<evidence type="ECO:0000256" key="2">
    <source>
        <dbReference type="ARBA" id="ARBA00022448"/>
    </source>
</evidence>
<evidence type="ECO:0000256" key="1">
    <source>
        <dbReference type="ARBA" id="ARBA00004141"/>
    </source>
</evidence>
<accession>A0A4V6DUK2</accession>
<protein>
    <submittedName>
        <fullName evidence="7">MFS transporter-like protein 46</fullName>
    </submittedName>
</protein>
<dbReference type="PANTHER" id="PTHR43791">
    <property type="entry name" value="PERMEASE-RELATED"/>
    <property type="match status" value="1"/>
</dbReference>
<organism evidence="7 8">
    <name type="scientific">Elsinoe australis</name>
    <dbReference type="NCBI Taxonomy" id="40998"/>
    <lineage>
        <taxon>Eukaryota</taxon>
        <taxon>Fungi</taxon>
        <taxon>Dikarya</taxon>
        <taxon>Ascomycota</taxon>
        <taxon>Pezizomycotina</taxon>
        <taxon>Dothideomycetes</taxon>
        <taxon>Dothideomycetidae</taxon>
        <taxon>Myriangiales</taxon>
        <taxon>Elsinoaceae</taxon>
        <taxon>Elsinoe</taxon>
    </lineage>
</organism>
<reference evidence="7 8" key="1">
    <citation type="submission" date="2018-02" db="EMBL/GenBank/DDBJ databases">
        <title>Draft genome sequences of Elsinoe sp., causing black scab on jojoba.</title>
        <authorList>
            <person name="Stodart B."/>
            <person name="Jeffress S."/>
            <person name="Ash G."/>
            <person name="Arun Chinnappa K."/>
        </authorList>
    </citation>
    <scope>NUCLEOTIDE SEQUENCE [LARGE SCALE GENOMIC DNA]</scope>
    <source>
        <strain evidence="7 8">Hillstone_2</strain>
    </source>
</reference>
<feature type="transmembrane region" description="Helical" evidence="6">
    <location>
        <begin position="281"/>
        <end position="298"/>
    </location>
</feature>
<evidence type="ECO:0000256" key="4">
    <source>
        <dbReference type="ARBA" id="ARBA00022989"/>
    </source>
</evidence>
<dbReference type="GO" id="GO:0022857">
    <property type="term" value="F:transmembrane transporter activity"/>
    <property type="evidence" value="ECO:0007669"/>
    <property type="project" value="InterPro"/>
</dbReference>
<keyword evidence="3 6" id="KW-0812">Transmembrane</keyword>
<dbReference type="GO" id="GO:0016020">
    <property type="term" value="C:membrane"/>
    <property type="evidence" value="ECO:0007669"/>
    <property type="project" value="UniProtKB-SubCell"/>
</dbReference>
<dbReference type="Proteomes" id="UP000308133">
    <property type="component" value="Unassembled WGS sequence"/>
</dbReference>
<proteinExistence type="predicted"/>
<feature type="transmembrane region" description="Helical" evidence="6">
    <location>
        <begin position="305"/>
        <end position="325"/>
    </location>
</feature>
<dbReference type="InterPro" id="IPR011701">
    <property type="entry name" value="MFS"/>
</dbReference>
<sequence length="458" mass="50370">MESFTQNIERHEKEGKPVDNADVDNAKLFLDGTLIDGELDVPLGKIRRLIDWRIIPIMFCCYTLQFLDKVILNYAAVMGLGQDLKLRGNDFSNANTFTFVALLIAEIPNGWVLNKMAAGRWLGLNVFAWGISTGCVAAARNYYTGLGIGQIVGALTSFGFQHVQSSAFSGWRIMFVVLGIITSIVGVITYFSIPDSPMPAAWLTNTEKHALLKHIQSNKTGISNSHFKWSHLRELATDVQVYLLILMLTLLSTTAGVTTVYSSTLLRNVGFDPKQAALLNAPSGVVSIVSTLLAGYLVRRGGRRWIWIPVCVSPAIVGGALMSFVQGKGGVLSGVWLVNTTVATLPMIYQWLSANVAGHTKRPFAMALLAGSFNVGNIIGPQTFQARDAPQYIPAKVTVFATLAAGAVCAPLLKLYYQWENCRRDKRDEQQVDIAVDTTDQDWQNLTDKENRGFRYVL</sequence>
<evidence type="ECO:0000256" key="6">
    <source>
        <dbReference type="SAM" id="Phobius"/>
    </source>
</evidence>
<gene>
    <name evidence="7" type="ORF">C1H76_2895</name>
</gene>
<feature type="transmembrane region" description="Helical" evidence="6">
    <location>
        <begin position="241"/>
        <end position="261"/>
    </location>
</feature>
<name>A0A4V6DUK2_9PEZI</name>
<evidence type="ECO:0000256" key="5">
    <source>
        <dbReference type="ARBA" id="ARBA00023136"/>
    </source>
</evidence>
<dbReference type="Pfam" id="PF07690">
    <property type="entry name" value="MFS_1"/>
    <property type="match status" value="1"/>
</dbReference>
<evidence type="ECO:0000256" key="3">
    <source>
        <dbReference type="ARBA" id="ARBA00022692"/>
    </source>
</evidence>
<dbReference type="SUPFAM" id="SSF103473">
    <property type="entry name" value="MFS general substrate transporter"/>
    <property type="match status" value="1"/>
</dbReference>
<feature type="transmembrane region" description="Helical" evidence="6">
    <location>
        <begin position="397"/>
        <end position="417"/>
    </location>
</feature>
<dbReference type="InterPro" id="IPR036259">
    <property type="entry name" value="MFS_trans_sf"/>
</dbReference>
<evidence type="ECO:0000313" key="8">
    <source>
        <dbReference type="Proteomes" id="UP000308133"/>
    </source>
</evidence>
<comment type="subcellular location">
    <subcellularLocation>
        <location evidence="1">Membrane</location>
        <topology evidence="1">Multi-pass membrane protein</topology>
    </subcellularLocation>
</comment>
<dbReference type="EMBL" id="PTQR01000037">
    <property type="protein sequence ID" value="TKX24942.1"/>
    <property type="molecule type" value="Genomic_DNA"/>
</dbReference>
<comment type="caution">
    <text evidence="7">The sequence shown here is derived from an EMBL/GenBank/DDBJ whole genome shotgun (WGS) entry which is preliminary data.</text>
</comment>
<keyword evidence="5 6" id="KW-0472">Membrane</keyword>